<evidence type="ECO:0000313" key="1">
    <source>
        <dbReference type="EMBL" id="CAF2849783.1"/>
    </source>
</evidence>
<evidence type="ECO:0000313" key="2">
    <source>
        <dbReference type="Proteomes" id="UP000675881"/>
    </source>
</evidence>
<proteinExistence type="predicted"/>
<keyword evidence="2" id="KW-1185">Reference proteome</keyword>
<dbReference type="Proteomes" id="UP000675881">
    <property type="component" value="Chromosome 14"/>
</dbReference>
<organism evidence="1 2">
    <name type="scientific">Lepeophtheirus salmonis</name>
    <name type="common">Salmon louse</name>
    <name type="synonym">Caligus salmonis</name>
    <dbReference type="NCBI Taxonomy" id="72036"/>
    <lineage>
        <taxon>Eukaryota</taxon>
        <taxon>Metazoa</taxon>
        <taxon>Ecdysozoa</taxon>
        <taxon>Arthropoda</taxon>
        <taxon>Crustacea</taxon>
        <taxon>Multicrustacea</taxon>
        <taxon>Hexanauplia</taxon>
        <taxon>Copepoda</taxon>
        <taxon>Siphonostomatoida</taxon>
        <taxon>Caligidae</taxon>
        <taxon>Lepeophtheirus</taxon>
    </lineage>
</organism>
<protein>
    <submittedName>
        <fullName evidence="1">(salmon louse) hypothetical protein</fullName>
    </submittedName>
</protein>
<reference evidence="1" key="1">
    <citation type="submission" date="2021-02" db="EMBL/GenBank/DDBJ databases">
        <authorList>
            <person name="Bekaert M."/>
        </authorList>
    </citation>
    <scope>NUCLEOTIDE SEQUENCE</scope>
    <source>
        <strain evidence="1">IoA-00</strain>
    </source>
</reference>
<gene>
    <name evidence="1" type="ORF">LSAA_4797</name>
</gene>
<dbReference type="AlphaFoldDB" id="A0A7R8CPK4"/>
<name>A0A7R8CPK4_LEPSM</name>
<accession>A0A7R8CPK4</accession>
<dbReference type="EMBL" id="HG994593">
    <property type="protein sequence ID" value="CAF2849783.1"/>
    <property type="molecule type" value="Genomic_DNA"/>
</dbReference>
<sequence>MYLVRKYGDITPISNLTSVPKYLRLEEPFAMSGLVLVLKVVMDKLYVLLPLRWVLWDLIVDGFLIAHNVLIVVSRHVMVLFEDVRKGYSLSESMYEGLFAIFLIYGSDNVVFESIENHGDPSESYNFPHDVVVICARS</sequence>